<dbReference type="InterPro" id="IPR013546">
    <property type="entry name" value="PII_UdlTrfase/GS_AdlTrfase"/>
</dbReference>
<keyword evidence="6" id="KW-0511">Multifunctional enzyme</keyword>
<dbReference type="SUPFAM" id="SSF81301">
    <property type="entry name" value="Nucleotidyltransferase"/>
    <property type="match status" value="2"/>
</dbReference>
<dbReference type="Pfam" id="PF03710">
    <property type="entry name" value="GlnE"/>
    <property type="match status" value="2"/>
</dbReference>
<protein>
    <submittedName>
        <fullName evidence="9">Glutamate ammonia ligase adenylyl-transferase</fullName>
    </submittedName>
</protein>
<dbReference type="Gene3D" id="3.30.460.10">
    <property type="entry name" value="Beta Polymerase, domain 2"/>
    <property type="match status" value="2"/>
</dbReference>
<evidence type="ECO:0000256" key="3">
    <source>
        <dbReference type="ARBA" id="ARBA00022741"/>
    </source>
</evidence>
<dbReference type="PANTHER" id="PTHR30621:SF0">
    <property type="entry name" value="BIFUNCTIONAL GLUTAMINE SYNTHETASE ADENYLYLTRANSFERASE_ADENYLYL-REMOVING ENZYME"/>
    <property type="match status" value="1"/>
</dbReference>
<evidence type="ECO:0000259" key="7">
    <source>
        <dbReference type="Pfam" id="PF03710"/>
    </source>
</evidence>
<dbReference type="GO" id="GO:0005524">
    <property type="term" value="F:ATP binding"/>
    <property type="evidence" value="ECO:0007669"/>
    <property type="project" value="UniProtKB-KW"/>
</dbReference>
<dbReference type="eggNOG" id="COG1391">
    <property type="taxonomic scope" value="Bacteria"/>
</dbReference>
<evidence type="ECO:0000256" key="6">
    <source>
        <dbReference type="ARBA" id="ARBA00023268"/>
    </source>
</evidence>
<feature type="domain" description="PII-uridylyltransferase/Glutamine-synthetase adenylyltransferase" evidence="8">
    <location>
        <begin position="290"/>
        <end position="425"/>
    </location>
</feature>
<evidence type="ECO:0000256" key="1">
    <source>
        <dbReference type="ARBA" id="ARBA00022679"/>
    </source>
</evidence>
<name>C1DVG0_SULAA</name>
<dbReference type="EMBL" id="CP001229">
    <property type="protein sequence ID" value="ACN99745.1"/>
    <property type="molecule type" value="Genomic_DNA"/>
</dbReference>
<reference evidence="9 10" key="1">
    <citation type="journal article" date="2009" name="J. Bacteriol.">
        <title>Complete and draft genome sequences of six members of the Aquificales.</title>
        <authorList>
            <person name="Reysenbach A.L."/>
            <person name="Hamamura N."/>
            <person name="Podar M."/>
            <person name="Griffiths E."/>
            <person name="Ferreira S."/>
            <person name="Hochstein R."/>
            <person name="Heidelberg J."/>
            <person name="Johnson J."/>
            <person name="Mead D."/>
            <person name="Pohorille A."/>
            <person name="Sarmiento M."/>
            <person name="Schweighofer K."/>
            <person name="Seshadri R."/>
            <person name="Voytek M.A."/>
        </authorList>
    </citation>
    <scope>NUCLEOTIDE SEQUENCE [LARGE SCALE GENOMIC DNA]</scope>
    <source>
        <strain evidence="10">Az-Fu1 / DSM 15241 / OCM 825</strain>
    </source>
</reference>
<dbReference type="GO" id="GO:0016874">
    <property type="term" value="F:ligase activity"/>
    <property type="evidence" value="ECO:0007669"/>
    <property type="project" value="UniProtKB-KW"/>
</dbReference>
<dbReference type="GO" id="GO:0005829">
    <property type="term" value="C:cytosol"/>
    <property type="evidence" value="ECO:0007669"/>
    <property type="project" value="TreeGrafter"/>
</dbReference>
<keyword evidence="10" id="KW-1185">Reference proteome</keyword>
<dbReference type="GO" id="GO:0008882">
    <property type="term" value="F:[glutamate-ammonia-ligase] adenylyltransferase activity"/>
    <property type="evidence" value="ECO:0007669"/>
    <property type="project" value="InterPro"/>
</dbReference>
<dbReference type="InterPro" id="IPR005190">
    <property type="entry name" value="GlnE_rpt_dom"/>
</dbReference>
<accession>C1DVG0</accession>
<keyword evidence="4" id="KW-0067">ATP-binding</keyword>
<dbReference type="Proteomes" id="UP000001369">
    <property type="component" value="Chromosome"/>
</dbReference>
<keyword evidence="3" id="KW-0547">Nucleotide-binding</keyword>
<dbReference type="GO" id="GO:0000820">
    <property type="term" value="P:regulation of glutamine family amino acid metabolic process"/>
    <property type="evidence" value="ECO:0007669"/>
    <property type="project" value="TreeGrafter"/>
</dbReference>
<evidence type="ECO:0000313" key="10">
    <source>
        <dbReference type="Proteomes" id="UP000001369"/>
    </source>
</evidence>
<keyword evidence="2" id="KW-0548">Nucleotidyltransferase</keyword>
<dbReference type="STRING" id="204536.SULAZ_1125"/>
<dbReference type="SUPFAM" id="SSF81593">
    <property type="entry name" value="Nucleotidyltransferase substrate binding subunit/domain"/>
    <property type="match status" value="2"/>
</dbReference>
<dbReference type="KEGG" id="saf:SULAZ_1125"/>
<proteinExistence type="predicted"/>
<dbReference type="InterPro" id="IPR043519">
    <property type="entry name" value="NT_sf"/>
</dbReference>
<feature type="domain" description="Glutamate-ammonia ligase adenylyltransferase repeated" evidence="7">
    <location>
        <begin position="26"/>
        <end position="267"/>
    </location>
</feature>
<dbReference type="PANTHER" id="PTHR30621">
    <property type="entry name" value="GLUTAMINE SYNTHETASE ADENYLYLTRANSFERASE"/>
    <property type="match status" value="1"/>
</dbReference>
<dbReference type="InterPro" id="IPR023057">
    <property type="entry name" value="GlnE"/>
</dbReference>
<feature type="domain" description="PII-uridylyltransferase/Glutamine-synthetase adenylyltransferase" evidence="8">
    <location>
        <begin position="794"/>
        <end position="898"/>
    </location>
</feature>
<dbReference type="NCBIfam" id="NF008292">
    <property type="entry name" value="PRK11072.1"/>
    <property type="match status" value="1"/>
</dbReference>
<dbReference type="HOGENOM" id="CLU_006233_0_0_0"/>
<feature type="domain" description="Glutamate-ammonia ligase adenylyltransferase repeated" evidence="7">
    <location>
        <begin position="586"/>
        <end position="757"/>
    </location>
</feature>
<evidence type="ECO:0000313" key="9">
    <source>
        <dbReference type="EMBL" id="ACN99745.1"/>
    </source>
</evidence>
<dbReference type="AlphaFoldDB" id="C1DVG0"/>
<gene>
    <name evidence="9" type="ordered locus">SULAZ_1125</name>
</gene>
<dbReference type="Gene3D" id="1.20.120.330">
    <property type="entry name" value="Nucleotidyltransferases domain 2"/>
    <property type="match status" value="3"/>
</dbReference>
<evidence type="ECO:0000256" key="2">
    <source>
        <dbReference type="ARBA" id="ARBA00022695"/>
    </source>
</evidence>
<keyword evidence="9" id="KW-0436">Ligase</keyword>
<dbReference type="CDD" id="cd05401">
    <property type="entry name" value="NT_GlnE_GlnD_like"/>
    <property type="match status" value="2"/>
</dbReference>
<sequence length="902" mass="105225">MSNLFKFETLKKDFLDSLNLSQKQLLSKLAYFSSCISDFLFRHPEELFYIEENLNQPLLGRDKLIQEAITLLNVEKDEDFIPKLTYFKMKHFSRIVAKDIYKKHHLIKLTEEYSYLADACFEVAYRRAYKKHLQKYGQPVDEATGKVASGSVIALGKHGGTDLNYYSDVDVMYIYSGEGKTEKGISNREFFIKVFTDVNIYLTKRNFEGMTWNVDLDLRPEGKKGLLAYSIPFIESYYWSVGRTWERHMLIKARHAAGDENVSKEFLSIITPFVYRKSLSKDLIDEIFNMKKLIEESAKSKKADEIDIKKCEGGIREIEFITQIFQLLHGGQNPDLRERETVKAIRKLKEHGILPEEDADKLESAYIFLRNLEHVIQLKNCTQTQIFNLKNADEYADKLGFSDTQEFLSVFNNHRKNVKSIFDKIAGKEEKHYTPLQSYIMTKQNEEEAVEYLKQLGFKDGKWALNVILEIFNNPEYLLLSEKEKNLLFDYISKLEKEIKDSPDKEEFIINLNKLFVEGNIYRIFLTALENKSKLIDFILQIGRTSDYITNIISKDTEIIDLAFSSGRPLVNEKDFLKELSILNIEDPIEKLKKLKKIVEVLGALDYFARIKLNSPVARLKKLNNIITNLADFIIKQLYTLNEGSGFAIFGLGKLGSKEMNIGSDLDLIFVFKDEESKLKYLKIPQKIVQDLTKYTKEGQLYQIDLRLRPYGKAGELSPTMDFYRKYFSKEARVWEVLAWTKSRFIAGDEDVKNEFESLIKEFLFSKKVDKAFKEEVLDMRLKLEGITKETESMLDIKLGKGGIADIEFMVQLFYLENKDRRTGILEGLLDFDPDVVDDYIFLREIETRLRLVKGLSTSKLTKDDTITGRIADTFELDTKTFWNTLKETKERVRNHFYRYFK</sequence>
<dbReference type="Pfam" id="PF08335">
    <property type="entry name" value="GlnD_UR_UTase"/>
    <property type="match status" value="2"/>
</dbReference>
<evidence type="ECO:0000256" key="4">
    <source>
        <dbReference type="ARBA" id="ARBA00022840"/>
    </source>
</evidence>
<organism evidence="9 10">
    <name type="scientific">Sulfurihydrogenibium azorense (strain DSM 15241 / OCM 825 / Az-Fu1)</name>
    <dbReference type="NCBI Taxonomy" id="204536"/>
    <lineage>
        <taxon>Bacteria</taxon>
        <taxon>Pseudomonadati</taxon>
        <taxon>Aquificota</taxon>
        <taxon>Aquificia</taxon>
        <taxon>Aquificales</taxon>
        <taxon>Hydrogenothermaceae</taxon>
        <taxon>Sulfurihydrogenibium</taxon>
    </lineage>
</organism>
<evidence type="ECO:0000259" key="8">
    <source>
        <dbReference type="Pfam" id="PF08335"/>
    </source>
</evidence>
<evidence type="ECO:0000256" key="5">
    <source>
        <dbReference type="ARBA" id="ARBA00022842"/>
    </source>
</evidence>
<keyword evidence="1 9" id="KW-0808">Transferase</keyword>
<dbReference type="RefSeq" id="WP_012675053.1">
    <property type="nucleotide sequence ID" value="NC_012438.1"/>
</dbReference>
<keyword evidence="5" id="KW-0460">Magnesium</keyword>
<dbReference type="OrthoDB" id="9759366at2"/>